<organism evidence="1 2">
    <name type="scientific">Protopolystoma xenopodis</name>
    <dbReference type="NCBI Taxonomy" id="117903"/>
    <lineage>
        <taxon>Eukaryota</taxon>
        <taxon>Metazoa</taxon>
        <taxon>Spiralia</taxon>
        <taxon>Lophotrochozoa</taxon>
        <taxon>Platyhelminthes</taxon>
        <taxon>Monogenea</taxon>
        <taxon>Polyopisthocotylea</taxon>
        <taxon>Polystomatidea</taxon>
        <taxon>Polystomatidae</taxon>
        <taxon>Protopolystoma</taxon>
    </lineage>
</organism>
<protein>
    <submittedName>
        <fullName evidence="1">Uncharacterized protein</fullName>
    </submittedName>
</protein>
<dbReference type="OrthoDB" id="1046782at2759"/>
<evidence type="ECO:0000313" key="1">
    <source>
        <dbReference type="EMBL" id="VEL12655.1"/>
    </source>
</evidence>
<dbReference type="Proteomes" id="UP000784294">
    <property type="component" value="Unassembled WGS sequence"/>
</dbReference>
<evidence type="ECO:0000313" key="2">
    <source>
        <dbReference type="Proteomes" id="UP000784294"/>
    </source>
</evidence>
<keyword evidence="2" id="KW-1185">Reference proteome</keyword>
<sequence>MTPTRDYIIKNLLCSSLSKLAHEAASRFLEWLRSQEARAGRACINIVIVDFAMDSNIWPGYVSEVIGLNERTWSSEPASLNQNPT</sequence>
<accession>A0A448WIK8</accession>
<gene>
    <name evidence="1" type="ORF">PXEA_LOCUS6095</name>
</gene>
<name>A0A448WIK8_9PLAT</name>
<proteinExistence type="predicted"/>
<reference evidence="1" key="1">
    <citation type="submission" date="2018-11" db="EMBL/GenBank/DDBJ databases">
        <authorList>
            <consortium name="Pathogen Informatics"/>
        </authorList>
    </citation>
    <scope>NUCLEOTIDE SEQUENCE</scope>
</reference>
<comment type="caution">
    <text evidence="1">The sequence shown here is derived from an EMBL/GenBank/DDBJ whole genome shotgun (WGS) entry which is preliminary data.</text>
</comment>
<dbReference type="EMBL" id="CAAALY010015412">
    <property type="protein sequence ID" value="VEL12655.1"/>
    <property type="molecule type" value="Genomic_DNA"/>
</dbReference>
<dbReference type="AlphaFoldDB" id="A0A448WIK8"/>